<evidence type="ECO:0000256" key="1">
    <source>
        <dbReference type="SAM" id="MobiDB-lite"/>
    </source>
</evidence>
<evidence type="ECO:0000313" key="2">
    <source>
        <dbReference type="EMBL" id="MBG0562888.1"/>
    </source>
</evidence>
<dbReference type="AlphaFoldDB" id="A0A931FWX1"/>
<gene>
    <name evidence="2" type="ORF">I4J89_15635</name>
</gene>
<evidence type="ECO:0008006" key="4">
    <source>
        <dbReference type="Google" id="ProtNLM"/>
    </source>
</evidence>
<organism evidence="2 3">
    <name type="scientific">Actinoplanes aureus</name>
    <dbReference type="NCBI Taxonomy" id="2792083"/>
    <lineage>
        <taxon>Bacteria</taxon>
        <taxon>Bacillati</taxon>
        <taxon>Actinomycetota</taxon>
        <taxon>Actinomycetes</taxon>
        <taxon>Micromonosporales</taxon>
        <taxon>Micromonosporaceae</taxon>
        <taxon>Actinoplanes</taxon>
    </lineage>
</organism>
<proteinExistence type="predicted"/>
<feature type="compositionally biased region" description="Pro residues" evidence="1">
    <location>
        <begin position="60"/>
        <end position="85"/>
    </location>
</feature>
<evidence type="ECO:0000313" key="3">
    <source>
        <dbReference type="Proteomes" id="UP000598146"/>
    </source>
</evidence>
<dbReference type="Proteomes" id="UP000598146">
    <property type="component" value="Unassembled WGS sequence"/>
</dbReference>
<sequence length="163" mass="17585">MGEPATPIRRRLELTVAEARLRFQQLVRVTGVTGQVTIVVDGGRPIAAIVPPGDVLGAGPAPPAQPLPQPPAQPLPQPPAQPPALPRAAPVAVPVAGEKAAAGWLRRIEQVREDVRRQHAGRIRELSQALDEAWRLLDDMRPPGTDRAVDTLRAAHSDLRRVR</sequence>
<name>A0A931FWX1_9ACTN</name>
<dbReference type="RefSeq" id="WP_196414677.1">
    <property type="nucleotide sequence ID" value="NZ_JADQTO010000006.1"/>
</dbReference>
<feature type="region of interest" description="Disordered" evidence="1">
    <location>
        <begin position="57"/>
        <end position="90"/>
    </location>
</feature>
<protein>
    <recommendedName>
        <fullName evidence="4">Antitoxin</fullName>
    </recommendedName>
</protein>
<dbReference type="EMBL" id="JADQTO010000006">
    <property type="protein sequence ID" value="MBG0562888.1"/>
    <property type="molecule type" value="Genomic_DNA"/>
</dbReference>
<comment type="caution">
    <text evidence="2">The sequence shown here is derived from an EMBL/GenBank/DDBJ whole genome shotgun (WGS) entry which is preliminary data.</text>
</comment>
<accession>A0A931FWX1</accession>
<reference evidence="2" key="1">
    <citation type="submission" date="2020-11" db="EMBL/GenBank/DDBJ databases">
        <title>Isolation and identification of active actinomycetes.</title>
        <authorList>
            <person name="Sun X."/>
        </authorList>
    </citation>
    <scope>NUCLEOTIDE SEQUENCE</scope>
    <source>
        <strain evidence="2">NEAU-A11</strain>
    </source>
</reference>
<keyword evidence="3" id="KW-1185">Reference proteome</keyword>